<dbReference type="EMBL" id="PFWY01000102">
    <property type="protein sequence ID" value="PJA40360.1"/>
    <property type="molecule type" value="Genomic_DNA"/>
</dbReference>
<dbReference type="GO" id="GO:0031564">
    <property type="term" value="P:transcription antitermination"/>
    <property type="evidence" value="ECO:0007669"/>
    <property type="project" value="UniProtKB-UniRule"/>
</dbReference>
<comment type="caution">
    <text evidence="10">The sequence shown here is derived from an EMBL/GenBank/DDBJ whole genome shotgun (WGS) entry which is preliminary data.</text>
</comment>
<dbReference type="InterPro" id="IPR006645">
    <property type="entry name" value="NGN-like_dom"/>
</dbReference>
<dbReference type="SUPFAM" id="SSF82679">
    <property type="entry name" value="N-utilization substance G protein NusG, N-terminal domain"/>
    <property type="match status" value="1"/>
</dbReference>
<dbReference type="SMART" id="SM00739">
    <property type="entry name" value="KOW"/>
    <property type="match status" value="1"/>
</dbReference>
<evidence type="ECO:0000256" key="3">
    <source>
        <dbReference type="ARBA" id="ARBA00023015"/>
    </source>
</evidence>
<evidence type="ECO:0000256" key="4">
    <source>
        <dbReference type="ARBA" id="ARBA00023163"/>
    </source>
</evidence>
<evidence type="ECO:0000259" key="8">
    <source>
        <dbReference type="SMART" id="SM00738"/>
    </source>
</evidence>
<dbReference type="NCBIfam" id="TIGR00922">
    <property type="entry name" value="nusG"/>
    <property type="match status" value="1"/>
</dbReference>
<dbReference type="GO" id="GO:0006354">
    <property type="term" value="P:DNA-templated transcription elongation"/>
    <property type="evidence" value="ECO:0007669"/>
    <property type="project" value="UniProtKB-UniRule"/>
</dbReference>
<protein>
    <recommendedName>
        <fullName evidence="5 6">Transcription termination/antitermination protein NusG</fullName>
    </recommendedName>
</protein>
<dbReference type="SUPFAM" id="SSF50104">
    <property type="entry name" value="Translation proteins SH3-like domain"/>
    <property type="match status" value="1"/>
</dbReference>
<dbReference type="CDD" id="cd09891">
    <property type="entry name" value="NGN_Bact_1"/>
    <property type="match status" value="1"/>
</dbReference>
<evidence type="ECO:0000256" key="6">
    <source>
        <dbReference type="NCBIfam" id="TIGR00922"/>
    </source>
</evidence>
<comment type="function">
    <text evidence="5 7">Participates in transcription elongation, termination and antitermination.</text>
</comment>
<keyword evidence="1 5" id="KW-0806">Transcription termination</keyword>
<dbReference type="GO" id="GO:0005829">
    <property type="term" value="C:cytosol"/>
    <property type="evidence" value="ECO:0007669"/>
    <property type="project" value="TreeGrafter"/>
</dbReference>
<dbReference type="Pfam" id="PF02357">
    <property type="entry name" value="NusG"/>
    <property type="match status" value="1"/>
</dbReference>
<evidence type="ECO:0000256" key="1">
    <source>
        <dbReference type="ARBA" id="ARBA00022472"/>
    </source>
</evidence>
<keyword evidence="3 5" id="KW-0805">Transcription regulation</keyword>
<dbReference type="PANTHER" id="PTHR30265:SF2">
    <property type="entry name" value="TRANSCRIPTION TERMINATION_ANTITERMINATION PROTEIN NUSG"/>
    <property type="match status" value="1"/>
</dbReference>
<dbReference type="InterPro" id="IPR014722">
    <property type="entry name" value="Rib_uL2_dom2"/>
</dbReference>
<feature type="domain" description="KOW" evidence="9">
    <location>
        <begin position="146"/>
        <end position="173"/>
    </location>
</feature>
<evidence type="ECO:0000313" key="11">
    <source>
        <dbReference type="Proteomes" id="UP000230683"/>
    </source>
</evidence>
<accession>A0A2M7X2H1</accession>
<dbReference type="InterPro" id="IPR001062">
    <property type="entry name" value="Transcrpt_antiterm_NusG"/>
</dbReference>
<dbReference type="HAMAP" id="MF_00948">
    <property type="entry name" value="NusG"/>
    <property type="match status" value="1"/>
</dbReference>
<dbReference type="InterPro" id="IPR036735">
    <property type="entry name" value="NGN_dom_sf"/>
</dbReference>
<organism evidence="10 11">
    <name type="scientific">candidate division WWE3 bacterium CG_4_9_14_3_um_filter_34_6</name>
    <dbReference type="NCBI Taxonomy" id="1975079"/>
    <lineage>
        <taxon>Bacteria</taxon>
        <taxon>Katanobacteria</taxon>
    </lineage>
</organism>
<dbReference type="CDD" id="cd06091">
    <property type="entry name" value="KOW_NusG"/>
    <property type="match status" value="1"/>
</dbReference>
<reference evidence="11" key="1">
    <citation type="submission" date="2017-09" db="EMBL/GenBank/DDBJ databases">
        <title>Depth-based differentiation of microbial function through sediment-hosted aquifers and enrichment of novel symbionts in the deep terrestrial subsurface.</title>
        <authorList>
            <person name="Probst A.J."/>
            <person name="Ladd B."/>
            <person name="Jarett J.K."/>
            <person name="Geller-Mcgrath D.E."/>
            <person name="Sieber C.M.K."/>
            <person name="Emerson J.B."/>
            <person name="Anantharaman K."/>
            <person name="Thomas B.C."/>
            <person name="Malmstrom R."/>
            <person name="Stieglmeier M."/>
            <person name="Klingl A."/>
            <person name="Woyke T."/>
            <person name="Ryan C.M."/>
            <person name="Banfield J.F."/>
        </authorList>
    </citation>
    <scope>NUCLEOTIDE SEQUENCE [LARGE SCALE GENOMIC DNA]</scope>
</reference>
<dbReference type="InterPro" id="IPR043425">
    <property type="entry name" value="NusG-like"/>
</dbReference>
<comment type="similarity">
    <text evidence="5 7">Belongs to the NusG family.</text>
</comment>
<evidence type="ECO:0000256" key="2">
    <source>
        <dbReference type="ARBA" id="ARBA00022814"/>
    </source>
</evidence>
<dbReference type="AlphaFoldDB" id="A0A2M7X2H1"/>
<dbReference type="Gene3D" id="2.30.30.30">
    <property type="match status" value="1"/>
</dbReference>
<feature type="domain" description="NusG-like N-terminal" evidence="8">
    <location>
        <begin position="28"/>
        <end position="136"/>
    </location>
</feature>
<gene>
    <name evidence="5" type="primary">nusG</name>
    <name evidence="10" type="ORF">CO178_02320</name>
</gene>
<evidence type="ECO:0000259" key="9">
    <source>
        <dbReference type="SMART" id="SM00739"/>
    </source>
</evidence>
<proteinExistence type="inferred from homology"/>
<dbReference type="GO" id="GO:0006353">
    <property type="term" value="P:DNA-templated transcription termination"/>
    <property type="evidence" value="ECO:0007669"/>
    <property type="project" value="UniProtKB-UniRule"/>
</dbReference>
<dbReference type="InterPro" id="IPR047050">
    <property type="entry name" value="NGN"/>
</dbReference>
<evidence type="ECO:0000256" key="7">
    <source>
        <dbReference type="RuleBase" id="RU000538"/>
    </source>
</evidence>
<keyword evidence="2 5" id="KW-0889">Transcription antitermination</keyword>
<evidence type="ECO:0000313" key="10">
    <source>
        <dbReference type="EMBL" id="PJA40360.1"/>
    </source>
</evidence>
<dbReference type="Proteomes" id="UP000230683">
    <property type="component" value="Unassembled WGS sequence"/>
</dbReference>
<name>A0A2M7X2H1_UNCKA</name>
<dbReference type="InterPro" id="IPR008991">
    <property type="entry name" value="Translation_prot_SH3-like_sf"/>
</dbReference>
<dbReference type="Gene3D" id="3.30.70.940">
    <property type="entry name" value="NusG, N-terminal domain"/>
    <property type="match status" value="1"/>
</dbReference>
<evidence type="ECO:0000256" key="5">
    <source>
        <dbReference type="HAMAP-Rule" id="MF_00948"/>
    </source>
</evidence>
<dbReference type="GO" id="GO:0032784">
    <property type="term" value="P:regulation of DNA-templated transcription elongation"/>
    <property type="evidence" value="ECO:0007669"/>
    <property type="project" value="InterPro"/>
</dbReference>
<dbReference type="InterPro" id="IPR005824">
    <property type="entry name" value="KOW"/>
</dbReference>
<dbReference type="PRINTS" id="PR00338">
    <property type="entry name" value="NUSGTNSCPFCT"/>
</dbReference>
<keyword evidence="4 5" id="KW-0804">Transcription</keyword>
<dbReference type="SMART" id="SM00738">
    <property type="entry name" value="NGN"/>
    <property type="match status" value="1"/>
</dbReference>
<sequence length="200" mass="22331">MSKEETKEKVDRTQAPTTIKFTGNPHPEALWYVVHTYSGHEKKVAITLGDRAKVMDLTNLINEVLIPTQKKIIISGGKKKEVDERMFPGYILVKAVIDDNVWHAIRSTPGVTGFVGIGNKPTPLSKKEVDSIVKFMKLDTPKFEAKFREGDAIKVTSGAFKDFLGKVNKVMSDQGRLEVLVSVFDRETPVEVDFTQVEPA</sequence>
<dbReference type="PANTHER" id="PTHR30265">
    <property type="entry name" value="RHO-INTERACTING TRANSCRIPTION TERMINATION FACTOR NUSG"/>
    <property type="match status" value="1"/>
</dbReference>